<evidence type="ECO:0000256" key="3">
    <source>
        <dbReference type="RuleBase" id="RU361235"/>
    </source>
</evidence>
<dbReference type="InterPro" id="IPR029058">
    <property type="entry name" value="AB_hydrolase_fold"/>
</dbReference>
<evidence type="ECO:0000256" key="2">
    <source>
        <dbReference type="ARBA" id="ARBA00022801"/>
    </source>
</evidence>
<feature type="domain" description="Carboxylesterase type B" evidence="4">
    <location>
        <begin position="352"/>
        <end position="465"/>
    </location>
</feature>
<dbReference type="InterPro" id="IPR019826">
    <property type="entry name" value="Carboxylesterase_B_AS"/>
</dbReference>
<evidence type="ECO:0000259" key="4">
    <source>
        <dbReference type="Pfam" id="PF00135"/>
    </source>
</evidence>
<dbReference type="RefSeq" id="WP_378261135.1">
    <property type="nucleotide sequence ID" value="NZ_JBHSIT010000010.1"/>
</dbReference>
<protein>
    <recommendedName>
        <fullName evidence="3">Carboxylic ester hydrolase</fullName>
        <ecNumber evidence="3">3.1.1.-</ecNumber>
    </recommendedName>
</protein>
<keyword evidence="2 3" id="KW-0378">Hydrolase</keyword>
<dbReference type="EC" id="3.1.1.-" evidence="3"/>
<sequence length="483" mass="50923">MDQRVTVGTAAGKVAGERREDGSARFLGIPFAQAPVGGLRFAAPVPPEPWDGTRPATAYGPTAQRRPFGEVTTIPEPTIPGAEILNLNVFTPDPSASLPVLVWIHGGGFVAGCSASPWYDGSAFARDGVVLVSVGYRLGVEGFLHLADAPDNRGVLDWIAALRWVRENIANFGGDPSKVTIAGQSAGGGAVQTLMATPSAHGLFRAAISVSGAVMRPQSRAAGHAVAERFTRRTGVPATAAALRDVSDARLLELQDALTAPEPGEPPKVELLTAPFADGELVPEPVPDAFATGTAAAVPLLLGFTRHEFNMVAEKVVPDLPAELVGPSVAGLGLPASSVEGYLALHEGARPVSVVGQALTDSLFREPSLAITDRRAERGLPTWLYQFEWTAPAGQAFHCLDLPFAFDLLRAEGVARVAGEDPPQPLADAVHGAWVAFVRDLDPGPGWPRYTPDRRATMVWDAAPRVVDGHLDAVRALWHPRVS</sequence>
<comment type="similarity">
    <text evidence="1 3">Belongs to the type-B carboxylesterase/lipase family.</text>
</comment>
<gene>
    <name evidence="5" type="ORF">ACFPCY_31310</name>
</gene>
<name>A0ABV9U7M6_9ACTN</name>
<reference evidence="6" key="1">
    <citation type="journal article" date="2019" name="Int. J. Syst. Evol. Microbiol.">
        <title>The Global Catalogue of Microorganisms (GCM) 10K type strain sequencing project: providing services to taxonomists for standard genome sequencing and annotation.</title>
        <authorList>
            <consortium name="The Broad Institute Genomics Platform"/>
            <consortium name="The Broad Institute Genome Sequencing Center for Infectious Disease"/>
            <person name="Wu L."/>
            <person name="Ma J."/>
        </authorList>
    </citation>
    <scope>NUCLEOTIDE SEQUENCE [LARGE SCALE GENOMIC DNA]</scope>
    <source>
        <strain evidence="6">KLKA75</strain>
    </source>
</reference>
<evidence type="ECO:0000313" key="6">
    <source>
        <dbReference type="Proteomes" id="UP001595872"/>
    </source>
</evidence>
<evidence type="ECO:0000313" key="5">
    <source>
        <dbReference type="EMBL" id="MFC4911831.1"/>
    </source>
</evidence>
<dbReference type="InterPro" id="IPR050309">
    <property type="entry name" value="Type-B_Carboxylest/Lipase"/>
</dbReference>
<keyword evidence="6" id="KW-1185">Reference proteome</keyword>
<organism evidence="5 6">
    <name type="scientific">Actinomadura gamaensis</name>
    <dbReference type="NCBI Taxonomy" id="1763541"/>
    <lineage>
        <taxon>Bacteria</taxon>
        <taxon>Bacillati</taxon>
        <taxon>Actinomycetota</taxon>
        <taxon>Actinomycetes</taxon>
        <taxon>Streptosporangiales</taxon>
        <taxon>Thermomonosporaceae</taxon>
        <taxon>Actinomadura</taxon>
    </lineage>
</organism>
<dbReference type="Gene3D" id="3.40.50.1820">
    <property type="entry name" value="alpha/beta hydrolase"/>
    <property type="match status" value="1"/>
</dbReference>
<dbReference type="PROSITE" id="PS00122">
    <property type="entry name" value="CARBOXYLESTERASE_B_1"/>
    <property type="match status" value="1"/>
</dbReference>
<comment type="caution">
    <text evidence="5">The sequence shown here is derived from an EMBL/GenBank/DDBJ whole genome shotgun (WGS) entry which is preliminary data.</text>
</comment>
<feature type="domain" description="Carboxylesterase type B" evidence="4">
    <location>
        <begin position="6"/>
        <end position="319"/>
    </location>
</feature>
<accession>A0ABV9U7M6</accession>
<dbReference type="PANTHER" id="PTHR11559">
    <property type="entry name" value="CARBOXYLESTERASE"/>
    <property type="match status" value="1"/>
</dbReference>
<dbReference type="SUPFAM" id="SSF53474">
    <property type="entry name" value="alpha/beta-Hydrolases"/>
    <property type="match status" value="1"/>
</dbReference>
<evidence type="ECO:0000256" key="1">
    <source>
        <dbReference type="ARBA" id="ARBA00005964"/>
    </source>
</evidence>
<dbReference type="Pfam" id="PF00135">
    <property type="entry name" value="COesterase"/>
    <property type="match status" value="2"/>
</dbReference>
<dbReference type="InterPro" id="IPR002018">
    <property type="entry name" value="CarbesteraseB"/>
</dbReference>
<dbReference type="EMBL" id="JBHSIT010000010">
    <property type="protein sequence ID" value="MFC4911831.1"/>
    <property type="molecule type" value="Genomic_DNA"/>
</dbReference>
<dbReference type="Proteomes" id="UP001595872">
    <property type="component" value="Unassembled WGS sequence"/>
</dbReference>
<proteinExistence type="inferred from homology"/>